<organism evidence="1 2">
    <name type="scientific">Robbsia andropogonis</name>
    <dbReference type="NCBI Taxonomy" id="28092"/>
    <lineage>
        <taxon>Bacteria</taxon>
        <taxon>Pseudomonadati</taxon>
        <taxon>Pseudomonadota</taxon>
        <taxon>Betaproteobacteria</taxon>
        <taxon>Burkholderiales</taxon>
        <taxon>Burkholderiaceae</taxon>
        <taxon>Robbsia</taxon>
    </lineage>
</organism>
<dbReference type="PATRIC" id="fig|28092.6.peg.5181"/>
<evidence type="ECO:0000313" key="2">
    <source>
        <dbReference type="Proteomes" id="UP000033618"/>
    </source>
</evidence>
<keyword evidence="2" id="KW-1185">Reference proteome</keyword>
<dbReference type="Proteomes" id="UP000033618">
    <property type="component" value="Unassembled WGS sequence"/>
</dbReference>
<proteinExistence type="predicted"/>
<comment type="caution">
    <text evidence="1">The sequence shown here is derived from an EMBL/GenBank/DDBJ whole genome shotgun (WGS) entry which is preliminary data.</text>
</comment>
<reference evidence="1 2" key="1">
    <citation type="submission" date="2015-03" db="EMBL/GenBank/DDBJ databases">
        <title>Draft Genome Sequence of Burkholderia andropogonis type strain ICMP2807, isolated from Sorghum bicolor.</title>
        <authorList>
            <person name="Lopes-Santos L."/>
            <person name="Castro D.B."/>
            <person name="Ottoboni L.M."/>
            <person name="Park D."/>
            <person name="Weirc B.S."/>
            <person name="Destefano S.A."/>
        </authorList>
    </citation>
    <scope>NUCLEOTIDE SEQUENCE [LARGE SCALE GENOMIC DNA]</scope>
    <source>
        <strain evidence="1 2">ICMP2807</strain>
    </source>
</reference>
<sequence length="83" mass="9271">MNPNVLRRWIKEAGQKPAPKMAMQHIDTVPAFIPLPIAVTPPAPDSPAVPMRIEVLRNGITIAIDWPAERLNDSAAWVREILR</sequence>
<dbReference type="EMBL" id="LAQU01000035">
    <property type="protein sequence ID" value="KKB61678.1"/>
    <property type="molecule type" value="Genomic_DNA"/>
</dbReference>
<protein>
    <recommendedName>
        <fullName evidence="3">Transposase</fullName>
    </recommendedName>
</protein>
<dbReference type="AlphaFoldDB" id="A0A0F5JV01"/>
<evidence type="ECO:0000313" key="1">
    <source>
        <dbReference type="EMBL" id="KKB61678.1"/>
    </source>
</evidence>
<accession>A0A0F5JV01</accession>
<name>A0A0F5JV01_9BURK</name>
<evidence type="ECO:0008006" key="3">
    <source>
        <dbReference type="Google" id="ProtNLM"/>
    </source>
</evidence>
<gene>
    <name evidence="1" type="ORF">WM40_22010</name>
</gene>